<comment type="caution">
    <text evidence="1">The sequence shown here is derived from an EMBL/GenBank/DDBJ whole genome shotgun (WGS) entry which is preliminary data.</text>
</comment>
<accession>A0ACB8B583</accession>
<proteinExistence type="predicted"/>
<sequence length="185" mass="20155">MRALSSPPSIADLTSEIPNTGTGGGNHPRATRLLTSDTNTAQPGSADVRDLVTLGPNSDKGKTSWRRDVQELLDTSYADCERASEDEEDNFDDDDDEFLPIEDGEEVSSPSEGSRPDGPHTALENESAPAEPQKGVKPRSSMPKWLKDDYATTCTRLRDEITKRGRPSCYEAGQFLLTPPSPIFS</sequence>
<name>A0ACB8B583_9AGAM</name>
<reference evidence="1" key="1">
    <citation type="journal article" date="2021" name="New Phytol.">
        <title>Evolutionary innovations through gain and loss of genes in the ectomycorrhizal Boletales.</title>
        <authorList>
            <person name="Wu G."/>
            <person name="Miyauchi S."/>
            <person name="Morin E."/>
            <person name="Kuo A."/>
            <person name="Drula E."/>
            <person name="Varga T."/>
            <person name="Kohler A."/>
            <person name="Feng B."/>
            <person name="Cao Y."/>
            <person name="Lipzen A."/>
            <person name="Daum C."/>
            <person name="Hundley H."/>
            <person name="Pangilinan J."/>
            <person name="Johnson J."/>
            <person name="Barry K."/>
            <person name="LaButti K."/>
            <person name="Ng V."/>
            <person name="Ahrendt S."/>
            <person name="Min B."/>
            <person name="Choi I.G."/>
            <person name="Park H."/>
            <person name="Plett J.M."/>
            <person name="Magnuson J."/>
            <person name="Spatafora J.W."/>
            <person name="Nagy L.G."/>
            <person name="Henrissat B."/>
            <person name="Grigoriev I.V."/>
            <person name="Yang Z.L."/>
            <person name="Xu J."/>
            <person name="Martin F.M."/>
        </authorList>
    </citation>
    <scope>NUCLEOTIDE SEQUENCE</scope>
    <source>
        <strain evidence="1">KUC20120723A-06</strain>
    </source>
</reference>
<evidence type="ECO:0000313" key="2">
    <source>
        <dbReference type="Proteomes" id="UP000790709"/>
    </source>
</evidence>
<protein>
    <submittedName>
        <fullName evidence="1">Uncharacterized protein</fullName>
    </submittedName>
</protein>
<gene>
    <name evidence="1" type="ORF">BV22DRAFT_1133161</name>
</gene>
<keyword evidence="2" id="KW-1185">Reference proteome</keyword>
<dbReference type="Proteomes" id="UP000790709">
    <property type="component" value="Unassembled WGS sequence"/>
</dbReference>
<evidence type="ECO:0000313" key="1">
    <source>
        <dbReference type="EMBL" id="KAH7920343.1"/>
    </source>
</evidence>
<dbReference type="EMBL" id="MU266587">
    <property type="protein sequence ID" value="KAH7920343.1"/>
    <property type="molecule type" value="Genomic_DNA"/>
</dbReference>
<organism evidence="1 2">
    <name type="scientific">Leucogyrophana mollusca</name>
    <dbReference type="NCBI Taxonomy" id="85980"/>
    <lineage>
        <taxon>Eukaryota</taxon>
        <taxon>Fungi</taxon>
        <taxon>Dikarya</taxon>
        <taxon>Basidiomycota</taxon>
        <taxon>Agaricomycotina</taxon>
        <taxon>Agaricomycetes</taxon>
        <taxon>Agaricomycetidae</taxon>
        <taxon>Boletales</taxon>
        <taxon>Boletales incertae sedis</taxon>
        <taxon>Leucogyrophana</taxon>
    </lineage>
</organism>